<dbReference type="InterPro" id="IPR036390">
    <property type="entry name" value="WH_DNA-bd_sf"/>
</dbReference>
<sequence length="181" mass="20100">MSDQPTLWEEPPKQTGLASTIEAILYLKAQPLTASEIAKYAGCDRATAEEGLIELMTDYAHRDSALEVVETPEGYSLQLRPAFHKLVQTLIPVDLGVGALRTLAAIALRGPIAQADLVNLRGSGAYQHVPELVEQGFVRKRRQSDGRSYWLQVTEKFHQYFQVDKLPIALEPQTQEPADES</sequence>
<evidence type="ECO:0000256" key="4">
    <source>
        <dbReference type="ARBA" id="ARBA00023306"/>
    </source>
</evidence>
<keyword evidence="6" id="KW-1185">Reference proteome</keyword>
<keyword evidence="4" id="KW-0131">Cell cycle</keyword>
<keyword evidence="2" id="KW-0132">Cell division</keyword>
<gene>
    <name evidence="5" type="primary">scpB</name>
    <name evidence="5" type="ORF">NC998_04775</name>
</gene>
<evidence type="ECO:0000313" key="6">
    <source>
        <dbReference type="Proteomes" id="UP001464891"/>
    </source>
</evidence>
<dbReference type="InterPro" id="IPR005234">
    <property type="entry name" value="ScpB_csome_segregation"/>
</dbReference>
<organism evidence="5 6">
    <name type="scientific">Trichocoleus desertorum GB2-A4</name>
    <dbReference type="NCBI Taxonomy" id="2933944"/>
    <lineage>
        <taxon>Bacteria</taxon>
        <taxon>Bacillati</taxon>
        <taxon>Cyanobacteriota</taxon>
        <taxon>Cyanophyceae</taxon>
        <taxon>Leptolyngbyales</taxon>
        <taxon>Trichocoleusaceae</taxon>
        <taxon>Trichocoleus</taxon>
    </lineage>
</organism>
<evidence type="ECO:0000313" key="5">
    <source>
        <dbReference type="EMBL" id="MEP0816405.1"/>
    </source>
</evidence>
<reference evidence="5 6" key="1">
    <citation type="submission" date="2022-04" db="EMBL/GenBank/DDBJ databases">
        <title>Positive selection, recombination, and allopatry shape intraspecific diversity of widespread and dominant cyanobacteria.</title>
        <authorList>
            <person name="Wei J."/>
            <person name="Shu W."/>
            <person name="Hu C."/>
        </authorList>
    </citation>
    <scope>NUCLEOTIDE SEQUENCE [LARGE SCALE GENOMIC DNA]</scope>
    <source>
        <strain evidence="5 6">GB2-A4</strain>
    </source>
</reference>
<keyword evidence="3" id="KW-0159">Chromosome partition</keyword>
<evidence type="ECO:0000256" key="1">
    <source>
        <dbReference type="ARBA" id="ARBA00022490"/>
    </source>
</evidence>
<dbReference type="NCBIfam" id="TIGR00281">
    <property type="entry name" value="SMC-Scp complex subunit ScpB"/>
    <property type="match status" value="1"/>
</dbReference>
<dbReference type="RefSeq" id="WP_190433747.1">
    <property type="nucleotide sequence ID" value="NZ_JAMPKM010000002.1"/>
</dbReference>
<dbReference type="EMBL" id="JAMPKM010000002">
    <property type="protein sequence ID" value="MEP0816405.1"/>
    <property type="molecule type" value="Genomic_DNA"/>
</dbReference>
<dbReference type="Gene3D" id="1.10.10.10">
    <property type="entry name" value="Winged helix-like DNA-binding domain superfamily/Winged helix DNA-binding domain"/>
    <property type="match status" value="2"/>
</dbReference>
<dbReference type="PANTHER" id="PTHR34298">
    <property type="entry name" value="SEGREGATION AND CONDENSATION PROTEIN B"/>
    <property type="match status" value="1"/>
</dbReference>
<dbReference type="SUPFAM" id="SSF46785">
    <property type="entry name" value="Winged helix' DNA-binding domain"/>
    <property type="match status" value="2"/>
</dbReference>
<evidence type="ECO:0000256" key="2">
    <source>
        <dbReference type="ARBA" id="ARBA00022618"/>
    </source>
</evidence>
<evidence type="ECO:0000256" key="3">
    <source>
        <dbReference type="ARBA" id="ARBA00022829"/>
    </source>
</evidence>
<name>A0ABV0J3S3_9CYAN</name>
<comment type="caution">
    <text evidence="5">The sequence shown here is derived from an EMBL/GenBank/DDBJ whole genome shotgun (WGS) entry which is preliminary data.</text>
</comment>
<dbReference type="Proteomes" id="UP001464891">
    <property type="component" value="Unassembled WGS sequence"/>
</dbReference>
<dbReference type="Pfam" id="PF04079">
    <property type="entry name" value="SMC_ScpB"/>
    <property type="match status" value="1"/>
</dbReference>
<protein>
    <submittedName>
        <fullName evidence="5">SMC-Scp complex subunit ScpB</fullName>
    </submittedName>
</protein>
<keyword evidence="1" id="KW-0963">Cytoplasm</keyword>
<dbReference type="InterPro" id="IPR036388">
    <property type="entry name" value="WH-like_DNA-bd_sf"/>
</dbReference>
<dbReference type="PANTHER" id="PTHR34298:SF2">
    <property type="entry name" value="SEGREGATION AND CONDENSATION PROTEIN B"/>
    <property type="match status" value="1"/>
</dbReference>
<dbReference type="PIRSF" id="PIRSF019345">
    <property type="entry name" value="ScpB"/>
    <property type="match status" value="1"/>
</dbReference>
<accession>A0ABV0J3S3</accession>
<proteinExistence type="predicted"/>